<accession>A0A4Z0FZG9</accession>
<keyword evidence="2" id="KW-0597">Phosphoprotein</keyword>
<dbReference type="InterPro" id="IPR020806">
    <property type="entry name" value="PKS_PP-bd"/>
</dbReference>
<feature type="region of interest" description="N-terminal hotdog fold" evidence="5">
    <location>
        <begin position="1"/>
        <end position="112"/>
    </location>
</feature>
<dbReference type="SUPFAM" id="SSF51735">
    <property type="entry name" value="NAD(P)-binding Rossmann-fold domains"/>
    <property type="match status" value="3"/>
</dbReference>
<evidence type="ECO:0000256" key="6">
    <source>
        <dbReference type="SAM" id="MobiDB-lite"/>
    </source>
</evidence>
<feature type="domain" description="Carrier" evidence="7">
    <location>
        <begin position="770"/>
        <end position="845"/>
    </location>
</feature>
<dbReference type="InterPro" id="IPR049551">
    <property type="entry name" value="PKS_DH_C"/>
</dbReference>
<dbReference type="InterPro" id="IPR006162">
    <property type="entry name" value="Ppantetheine_attach_site"/>
</dbReference>
<dbReference type="Pfam" id="PF22953">
    <property type="entry name" value="SpnB_Rossmann"/>
    <property type="match status" value="1"/>
</dbReference>
<evidence type="ECO:0000313" key="10">
    <source>
        <dbReference type="Proteomes" id="UP000297948"/>
    </source>
</evidence>
<dbReference type="Pfam" id="PF08659">
    <property type="entry name" value="KR"/>
    <property type="match status" value="2"/>
</dbReference>
<sequence length="925" mass="96626">GQGRVLTGRVSLASHAWLADHAVLGTVIVPGTVFLDLALRAGADVGCPVVEELTLHAPLVMPETAAVQLQVTVGAGDEAGVRSVTIHSRHEGAEEAWTQHATGTLTAEPIASEDTDALATWPPTGATPIEVDGFYTRLAAAGVDYGPAFQGVRAAWRQGDELFAEVALDTEREREARGFGVHPALLDAAVQVLRVDPGSAAEEHDAQVAFSWRGVRLHTPGAVRLRVRLLPSDGDSVAMWVADEAGGPVARIEELAVRPISAEQLRAAGGMRRDSLFRIVWRTVQAERDEAPRLALIGTGEDPGPDIRERHPSLSALGAALESGAALPDAVVVRPGDPADLLLLAHTWLGDDRFSPARLLVLTEQAVAVDGDQDVPERPDLGIAPALGVLHAAQAEYPGRIVLVDAEAGGVPPEALRTALATGEPRIAVRGGQTLAPRLTRVVPADSDAGETWGAEGSVTEGTVLVNGVDGGLTASLTRHLVTAHGIRHVTLVPRGGAEPEVRELVTELDALGVRASMATGAPADRDAMAELLAEVSAQRPLIGVVHASDIAADGPGAGSTSAGGRPPTGREITDDGAHRGPDQAAGKPVAAPAEEQPQQREPEWQTVLAGAYQARYLHELTEDLPLLFFITLSSAAGLLGAAGQGFSTAASAAHHALAAHRRAKGLPATALSWGPLDDQAPAAAPGILPIGHEQALDLFDAALAAGDAVLLTAPLDLAALRKRSEQPPALLRDLLPPRGTPETSTLPGEEDAEALKRRLAGLTEEERERVLLGLVRTHAAAVLGHSGTEEIGPERAFKEVGFDSLTAVELRNRLTRCTGARLRSTLVFDFPTAARLAHHLNEQLTEALSATAPMLAELDRLGAVLPSVLAQDGARDRVAARLRQLLSLCEDSTSDSAGLGDEAGDDLGSASDDELFSMIDQGFE</sequence>
<protein>
    <submittedName>
        <fullName evidence="9">KR domain-containing protein</fullName>
    </submittedName>
</protein>
<evidence type="ECO:0000256" key="3">
    <source>
        <dbReference type="ARBA" id="ARBA00022679"/>
    </source>
</evidence>
<evidence type="ECO:0000259" key="7">
    <source>
        <dbReference type="PROSITE" id="PS50075"/>
    </source>
</evidence>
<name>A0A4Z0FZG9_9ACTN</name>
<evidence type="ECO:0000256" key="4">
    <source>
        <dbReference type="ARBA" id="ARBA00023268"/>
    </source>
</evidence>
<feature type="domain" description="PKS/mFAS DH" evidence="8">
    <location>
        <begin position="1"/>
        <end position="266"/>
    </location>
</feature>
<dbReference type="Pfam" id="PF14765">
    <property type="entry name" value="PS-DH"/>
    <property type="match status" value="1"/>
</dbReference>
<feature type="active site" description="Proton donor; for dehydratase activity" evidence="5">
    <location>
        <position position="187"/>
    </location>
</feature>
<dbReference type="InterPro" id="IPR049900">
    <property type="entry name" value="PKS_mFAS_DH"/>
</dbReference>
<dbReference type="InterPro" id="IPR042104">
    <property type="entry name" value="PKS_dehydratase_sf"/>
</dbReference>
<dbReference type="Gene3D" id="3.10.129.110">
    <property type="entry name" value="Polyketide synthase dehydratase"/>
    <property type="match status" value="1"/>
</dbReference>
<dbReference type="Proteomes" id="UP000297948">
    <property type="component" value="Unassembled WGS sequence"/>
</dbReference>
<keyword evidence="1" id="KW-0596">Phosphopantetheine</keyword>
<dbReference type="SMART" id="SM00822">
    <property type="entry name" value="PKS_KR"/>
    <property type="match status" value="1"/>
</dbReference>
<proteinExistence type="predicted"/>
<dbReference type="PANTHER" id="PTHR43775">
    <property type="entry name" value="FATTY ACID SYNTHASE"/>
    <property type="match status" value="1"/>
</dbReference>
<feature type="non-terminal residue" evidence="9">
    <location>
        <position position="1"/>
    </location>
</feature>
<dbReference type="GO" id="GO:0006633">
    <property type="term" value="P:fatty acid biosynthetic process"/>
    <property type="evidence" value="ECO:0007669"/>
    <property type="project" value="TreeGrafter"/>
</dbReference>
<dbReference type="CDD" id="cd08956">
    <property type="entry name" value="KR_3_FAS_SDR_x"/>
    <property type="match status" value="1"/>
</dbReference>
<dbReference type="SMART" id="SM01294">
    <property type="entry name" value="PKS_PP_betabranch"/>
    <property type="match status" value="1"/>
</dbReference>
<dbReference type="InterPro" id="IPR009081">
    <property type="entry name" value="PP-bd_ACP"/>
</dbReference>
<dbReference type="InterPro" id="IPR020807">
    <property type="entry name" value="PKS_DH"/>
</dbReference>
<dbReference type="PROSITE" id="PS00012">
    <property type="entry name" value="PHOSPHOPANTETHEINE"/>
    <property type="match status" value="1"/>
</dbReference>
<gene>
    <name evidence="9" type="ORF">E4099_29535</name>
</gene>
<dbReference type="Pfam" id="PF00550">
    <property type="entry name" value="PP-binding"/>
    <property type="match status" value="1"/>
</dbReference>
<evidence type="ECO:0000256" key="5">
    <source>
        <dbReference type="PROSITE-ProRule" id="PRU01363"/>
    </source>
</evidence>
<feature type="region of interest" description="Disordered" evidence="6">
    <location>
        <begin position="893"/>
        <end position="913"/>
    </location>
</feature>
<dbReference type="SMART" id="SM00823">
    <property type="entry name" value="PKS_PP"/>
    <property type="match status" value="1"/>
</dbReference>
<feature type="compositionally biased region" description="Low complexity" evidence="6">
    <location>
        <begin position="729"/>
        <end position="738"/>
    </location>
</feature>
<dbReference type="FunFam" id="1.10.1200.10:FF:000007">
    <property type="entry name" value="Probable polyketide synthase pks17"/>
    <property type="match status" value="1"/>
</dbReference>
<reference evidence="9 10" key="1">
    <citation type="submission" date="2019-03" db="EMBL/GenBank/DDBJ databases">
        <authorList>
            <person name="Gonzalez-Pimentel J.L."/>
        </authorList>
    </citation>
    <scope>NUCLEOTIDE SEQUENCE [LARGE SCALE GENOMIC DNA]</scope>
    <source>
        <strain evidence="9 10">JCM 31289</strain>
    </source>
</reference>
<dbReference type="GO" id="GO:0031177">
    <property type="term" value="F:phosphopantetheine binding"/>
    <property type="evidence" value="ECO:0007669"/>
    <property type="project" value="InterPro"/>
</dbReference>
<dbReference type="InterPro" id="IPR055123">
    <property type="entry name" value="SpnB-like_Rossmann"/>
</dbReference>
<dbReference type="GO" id="GO:0017000">
    <property type="term" value="P:antibiotic biosynthetic process"/>
    <property type="evidence" value="ECO:0007669"/>
    <property type="project" value="UniProtKB-ARBA"/>
</dbReference>
<evidence type="ECO:0000259" key="8">
    <source>
        <dbReference type="PROSITE" id="PS52019"/>
    </source>
</evidence>
<dbReference type="SUPFAM" id="SSF47336">
    <property type="entry name" value="ACP-like"/>
    <property type="match status" value="1"/>
</dbReference>
<feature type="region of interest" description="Disordered" evidence="6">
    <location>
        <begin position="729"/>
        <end position="751"/>
    </location>
</feature>
<evidence type="ECO:0000313" key="9">
    <source>
        <dbReference type="EMBL" id="TGA88708.1"/>
    </source>
</evidence>
<feature type="region of interest" description="Disordered" evidence="6">
    <location>
        <begin position="551"/>
        <end position="603"/>
    </location>
</feature>
<keyword evidence="4" id="KW-0511">Multifunctional enzyme</keyword>
<dbReference type="InterPro" id="IPR049552">
    <property type="entry name" value="PKS_DH_N"/>
</dbReference>
<dbReference type="PANTHER" id="PTHR43775:SF51">
    <property type="entry name" value="INACTIVE PHENOLPHTHIOCEROL SYNTHESIS POLYKETIDE SYNTHASE TYPE I PKS1-RELATED"/>
    <property type="match status" value="1"/>
</dbReference>
<organism evidence="9 10">
    <name type="scientific">Streptomyces palmae</name>
    <dbReference type="NCBI Taxonomy" id="1701085"/>
    <lineage>
        <taxon>Bacteria</taxon>
        <taxon>Bacillati</taxon>
        <taxon>Actinomycetota</taxon>
        <taxon>Actinomycetes</taxon>
        <taxon>Kitasatosporales</taxon>
        <taxon>Streptomycetaceae</taxon>
        <taxon>Streptomyces</taxon>
    </lineage>
</organism>
<dbReference type="SMART" id="SM00826">
    <property type="entry name" value="PKS_DH"/>
    <property type="match status" value="1"/>
</dbReference>
<feature type="compositionally biased region" description="Basic and acidic residues" evidence="6">
    <location>
        <begin position="572"/>
        <end position="582"/>
    </location>
</feature>
<feature type="compositionally biased region" description="Low complexity" evidence="6">
    <location>
        <begin position="895"/>
        <end position="911"/>
    </location>
</feature>
<dbReference type="Gene3D" id="1.10.1200.10">
    <property type="entry name" value="ACP-like"/>
    <property type="match status" value="1"/>
</dbReference>
<feature type="active site" description="Proton acceptor; for dehydratase activity" evidence="5">
    <location>
        <position position="21"/>
    </location>
</feature>
<dbReference type="OrthoDB" id="9778690at2"/>
<dbReference type="InterPro" id="IPR036291">
    <property type="entry name" value="NAD(P)-bd_dom_sf"/>
</dbReference>
<evidence type="ECO:0000256" key="1">
    <source>
        <dbReference type="ARBA" id="ARBA00022450"/>
    </source>
</evidence>
<dbReference type="RefSeq" id="WP_135342176.1">
    <property type="nucleotide sequence ID" value="NZ_SRID01000479.1"/>
</dbReference>
<dbReference type="PROSITE" id="PS52019">
    <property type="entry name" value="PKS_MFAS_DH"/>
    <property type="match status" value="1"/>
</dbReference>
<dbReference type="Gene3D" id="3.40.50.720">
    <property type="entry name" value="NAD(P)-binding Rossmann-like Domain"/>
    <property type="match status" value="1"/>
</dbReference>
<dbReference type="EMBL" id="SRID01000479">
    <property type="protein sequence ID" value="TGA88708.1"/>
    <property type="molecule type" value="Genomic_DNA"/>
</dbReference>
<dbReference type="InterPro" id="IPR050091">
    <property type="entry name" value="PKS_NRPS_Biosynth_Enz"/>
</dbReference>
<keyword evidence="3" id="KW-0808">Transferase</keyword>
<keyword evidence="10" id="KW-1185">Reference proteome</keyword>
<comment type="caution">
    <text evidence="9">The sequence shown here is derived from an EMBL/GenBank/DDBJ whole genome shotgun (WGS) entry which is preliminary data.</text>
</comment>
<dbReference type="GO" id="GO:0004312">
    <property type="term" value="F:fatty acid synthase activity"/>
    <property type="evidence" value="ECO:0007669"/>
    <property type="project" value="TreeGrafter"/>
</dbReference>
<dbReference type="InterPro" id="IPR013968">
    <property type="entry name" value="PKS_KR"/>
</dbReference>
<dbReference type="Pfam" id="PF21089">
    <property type="entry name" value="PKS_DH_N"/>
    <property type="match status" value="1"/>
</dbReference>
<evidence type="ECO:0000256" key="2">
    <source>
        <dbReference type="ARBA" id="ARBA00022553"/>
    </source>
</evidence>
<dbReference type="PROSITE" id="PS50075">
    <property type="entry name" value="CARRIER"/>
    <property type="match status" value="1"/>
</dbReference>
<dbReference type="AlphaFoldDB" id="A0A4Z0FZG9"/>
<dbReference type="InterPro" id="IPR036736">
    <property type="entry name" value="ACP-like_sf"/>
</dbReference>
<dbReference type="InterPro" id="IPR057326">
    <property type="entry name" value="KR_dom"/>
</dbReference>
<feature type="region of interest" description="C-terminal hotdog fold" evidence="5">
    <location>
        <begin position="126"/>
        <end position="266"/>
    </location>
</feature>